<protein>
    <submittedName>
        <fullName evidence="2">Uncharacterized protein</fullName>
    </submittedName>
</protein>
<dbReference type="Proteomes" id="UP000566819">
    <property type="component" value="Unassembled WGS sequence"/>
</dbReference>
<reference evidence="2 3" key="1">
    <citation type="submission" date="2020-03" db="EMBL/GenBank/DDBJ databases">
        <title>Draft Genome Sequence of Cudoniella acicularis.</title>
        <authorList>
            <person name="Buettner E."/>
            <person name="Kellner H."/>
        </authorList>
    </citation>
    <scope>NUCLEOTIDE SEQUENCE [LARGE SCALE GENOMIC DNA]</scope>
    <source>
        <strain evidence="2 3">DSM 108380</strain>
    </source>
</reference>
<dbReference type="AlphaFoldDB" id="A0A8H4RJE1"/>
<proteinExistence type="predicted"/>
<organism evidence="2 3">
    <name type="scientific">Cudoniella acicularis</name>
    <dbReference type="NCBI Taxonomy" id="354080"/>
    <lineage>
        <taxon>Eukaryota</taxon>
        <taxon>Fungi</taxon>
        <taxon>Dikarya</taxon>
        <taxon>Ascomycota</taxon>
        <taxon>Pezizomycotina</taxon>
        <taxon>Leotiomycetes</taxon>
        <taxon>Helotiales</taxon>
        <taxon>Tricladiaceae</taxon>
        <taxon>Cudoniella</taxon>
    </lineage>
</organism>
<sequence>MRIESELESPTLRSPPFALLPITPLSEFDIEDSLLSAGMGDDDNSEPRNTDSQPSQPSDTEEAFFDLKPPTPSHQ</sequence>
<gene>
    <name evidence="2" type="ORF">G7Y89_g7795</name>
</gene>
<feature type="region of interest" description="Disordered" evidence="1">
    <location>
        <begin position="31"/>
        <end position="75"/>
    </location>
</feature>
<comment type="caution">
    <text evidence="2">The sequence shown here is derived from an EMBL/GenBank/DDBJ whole genome shotgun (WGS) entry which is preliminary data.</text>
</comment>
<name>A0A8H4RJE1_9HELO</name>
<accession>A0A8H4RJE1</accession>
<dbReference type="EMBL" id="JAAMPI010000559">
    <property type="protein sequence ID" value="KAF4630346.1"/>
    <property type="molecule type" value="Genomic_DNA"/>
</dbReference>
<evidence type="ECO:0000313" key="3">
    <source>
        <dbReference type="Proteomes" id="UP000566819"/>
    </source>
</evidence>
<evidence type="ECO:0000313" key="2">
    <source>
        <dbReference type="EMBL" id="KAF4630346.1"/>
    </source>
</evidence>
<keyword evidence="3" id="KW-1185">Reference proteome</keyword>
<evidence type="ECO:0000256" key="1">
    <source>
        <dbReference type="SAM" id="MobiDB-lite"/>
    </source>
</evidence>